<dbReference type="EMBL" id="BRYA01000034">
    <property type="protein sequence ID" value="GMI33642.1"/>
    <property type="molecule type" value="Genomic_DNA"/>
</dbReference>
<feature type="chain" id="PRO_5040994554" description="Amine oxidase" evidence="5">
    <location>
        <begin position="17"/>
        <end position="686"/>
    </location>
</feature>
<feature type="region of interest" description="Disordered" evidence="4">
    <location>
        <begin position="630"/>
        <end position="653"/>
    </location>
</feature>
<dbReference type="GO" id="GO:0016491">
    <property type="term" value="F:oxidoreductase activity"/>
    <property type="evidence" value="ECO:0007669"/>
    <property type="project" value="UniProtKB-KW"/>
</dbReference>
<keyword evidence="2 3" id="KW-0560">Oxidoreductase</keyword>
<dbReference type="PRINTS" id="PR00757">
    <property type="entry name" value="AMINEOXDASEF"/>
</dbReference>
<keyword evidence="5" id="KW-0732">Signal</keyword>
<evidence type="ECO:0000256" key="2">
    <source>
        <dbReference type="ARBA" id="ARBA00023002"/>
    </source>
</evidence>
<evidence type="ECO:0000256" key="4">
    <source>
        <dbReference type="SAM" id="MobiDB-lite"/>
    </source>
</evidence>
<dbReference type="InterPro" id="IPR006076">
    <property type="entry name" value="FAD-dep_OxRdtase"/>
</dbReference>
<proteinExistence type="inferred from homology"/>
<name>A0A9W7L5G4_9STRA</name>
<feature type="domain" description="FAD dependent oxidoreductase" evidence="6">
    <location>
        <begin position="40"/>
        <end position="367"/>
    </location>
</feature>
<comment type="similarity">
    <text evidence="3">Belongs to the flavin monoamine oxidase family.</text>
</comment>
<comment type="cofactor">
    <cofactor evidence="1 3">
        <name>FAD</name>
        <dbReference type="ChEBI" id="CHEBI:57692"/>
    </cofactor>
</comment>
<keyword evidence="3" id="KW-0285">Flavoprotein</keyword>
<keyword evidence="8" id="KW-1185">Reference proteome</keyword>
<protein>
    <recommendedName>
        <fullName evidence="3">Amine oxidase</fullName>
        <ecNumber evidence="3">1.4.3.-</ecNumber>
    </recommendedName>
</protein>
<dbReference type="InterPro" id="IPR001613">
    <property type="entry name" value="Flavin_amine_oxidase"/>
</dbReference>
<dbReference type="InterPro" id="IPR036188">
    <property type="entry name" value="FAD/NAD-bd_sf"/>
</dbReference>
<evidence type="ECO:0000313" key="7">
    <source>
        <dbReference type="EMBL" id="GMI33642.1"/>
    </source>
</evidence>
<dbReference type="AlphaFoldDB" id="A0A9W7L5G4"/>
<gene>
    <name evidence="7" type="ORF">TrCOL_g729</name>
</gene>
<reference evidence="8" key="1">
    <citation type="journal article" date="2023" name="Commun. Biol.">
        <title>Genome analysis of Parmales, the sister group of diatoms, reveals the evolutionary specialization of diatoms from phago-mixotrophs to photoautotrophs.</title>
        <authorList>
            <person name="Ban H."/>
            <person name="Sato S."/>
            <person name="Yoshikawa S."/>
            <person name="Yamada K."/>
            <person name="Nakamura Y."/>
            <person name="Ichinomiya M."/>
            <person name="Sato N."/>
            <person name="Blanc-Mathieu R."/>
            <person name="Endo H."/>
            <person name="Kuwata A."/>
            <person name="Ogata H."/>
        </authorList>
    </citation>
    <scope>NUCLEOTIDE SEQUENCE [LARGE SCALE GENOMIC DNA]</scope>
</reference>
<feature type="compositionally biased region" description="Basic and acidic residues" evidence="4">
    <location>
        <begin position="630"/>
        <end position="639"/>
    </location>
</feature>
<evidence type="ECO:0000256" key="3">
    <source>
        <dbReference type="RuleBase" id="RU362067"/>
    </source>
</evidence>
<comment type="caution">
    <text evidence="7">The sequence shown here is derived from an EMBL/GenBank/DDBJ whole genome shotgun (WGS) entry which is preliminary data.</text>
</comment>
<keyword evidence="3" id="KW-0274">FAD</keyword>
<dbReference type="OrthoDB" id="424974at2759"/>
<evidence type="ECO:0000256" key="5">
    <source>
        <dbReference type="SAM" id="SignalP"/>
    </source>
</evidence>
<organism evidence="7 8">
    <name type="scientific">Triparma columacea</name>
    <dbReference type="NCBI Taxonomy" id="722753"/>
    <lineage>
        <taxon>Eukaryota</taxon>
        <taxon>Sar</taxon>
        <taxon>Stramenopiles</taxon>
        <taxon>Ochrophyta</taxon>
        <taxon>Bolidophyceae</taxon>
        <taxon>Parmales</taxon>
        <taxon>Triparmaceae</taxon>
        <taxon>Triparma</taxon>
    </lineage>
</organism>
<dbReference type="Gene3D" id="3.50.50.60">
    <property type="entry name" value="FAD/NAD(P)-binding domain"/>
    <property type="match status" value="1"/>
</dbReference>
<feature type="compositionally biased region" description="Gly residues" evidence="4">
    <location>
        <begin position="642"/>
        <end position="651"/>
    </location>
</feature>
<dbReference type="EC" id="1.4.3.-" evidence="3"/>
<evidence type="ECO:0000313" key="8">
    <source>
        <dbReference type="Proteomes" id="UP001165065"/>
    </source>
</evidence>
<evidence type="ECO:0000259" key="6">
    <source>
        <dbReference type="Pfam" id="PF01266"/>
    </source>
</evidence>
<accession>A0A9W7L5G4</accession>
<evidence type="ECO:0000256" key="1">
    <source>
        <dbReference type="ARBA" id="ARBA00001974"/>
    </source>
</evidence>
<dbReference type="Proteomes" id="UP001165065">
    <property type="component" value="Unassembled WGS sequence"/>
</dbReference>
<dbReference type="Pfam" id="PF01266">
    <property type="entry name" value="DAO"/>
    <property type="match status" value="1"/>
</dbReference>
<feature type="signal peptide" evidence="5">
    <location>
        <begin position="1"/>
        <end position="16"/>
    </location>
</feature>
<dbReference type="GO" id="GO:0005737">
    <property type="term" value="C:cytoplasm"/>
    <property type="evidence" value="ECO:0007669"/>
    <property type="project" value="TreeGrafter"/>
</dbReference>
<dbReference type="PANTHER" id="PTHR13847:SF289">
    <property type="entry name" value="GLYCINE OXIDASE"/>
    <property type="match status" value="1"/>
</dbReference>
<dbReference type="SUPFAM" id="SSF51905">
    <property type="entry name" value="FAD/NAD(P)-binding domain"/>
    <property type="match status" value="1"/>
</dbReference>
<sequence length="686" mass="74868">MVLLLITLIFSLVSYGAPFKIPQPPSRHSISTRLDAIPRDVIIVGGGLSGYSIAYHLAKLGHRSCTLITRDTEDSIASNAAAGMLAPNSERLQPGPYLDVCTSSLSYYPTFIESLESHGHPCDFRSTGGFIAPSFPGDSVGNFAPPKGGVWMEPDQLLELEPSLSPSVTGGYWFKDDKSVDARLVLEGLRKSCVDLGVELVKGDVTALSGTDKTCKLGNGQVYKGKDVVVASGAWIRELLPIPIQPHKGQSFAVSAPKGFLDRVLFAADTYIVPKSDGRIVVGATVEPGVYDGDVTVGGMMHCFNAAVRLLPAIKDLKIVETWAGLRPTTPDKAPVFGGTEWENVWVAGGYWRNGVLLSPLLGKLLALKLSGLPNPEGLEYAFEAFRWDRFLDPKQGRKMQIANRYMSEMHPVYYRSSKGIASSVGKELGVYEGAKEAREERRSDRDFLGGGGMEAGMEAMERAAREGVEDAKGFEGLDEVDGVKEGMFEMEESEIKMGGEAEVEAEVEEEVEVGGGDLEDVYAQIKANKDSVTDTVFNAEVSEKKEFDFEIYGVGVDGDEVYIPPYSTPYEVEVLMGRDKVGGKGMSVEEFEKIDEKTYDGYVAIMEANGVEREEQMEKMRLARIQNRKGGEKIKEDDTMGGDGGGGVEGGINATVVEKEGRFRRGRQRVVGWGKGWVERLLRRR</sequence>
<dbReference type="SUPFAM" id="SSF54373">
    <property type="entry name" value="FAD-linked reductases, C-terminal domain"/>
    <property type="match status" value="1"/>
</dbReference>
<dbReference type="PANTHER" id="PTHR13847">
    <property type="entry name" value="SARCOSINE DEHYDROGENASE-RELATED"/>
    <property type="match status" value="1"/>
</dbReference>
<dbReference type="Gene3D" id="3.30.9.10">
    <property type="entry name" value="D-Amino Acid Oxidase, subunit A, domain 2"/>
    <property type="match status" value="1"/>
</dbReference>